<keyword evidence="5" id="KW-1185">Reference proteome</keyword>
<evidence type="ECO:0000313" key="5">
    <source>
        <dbReference type="Proteomes" id="UP000215914"/>
    </source>
</evidence>
<evidence type="ECO:0000256" key="2">
    <source>
        <dbReference type="SAM" id="SignalP"/>
    </source>
</evidence>
<name>A0A251SNT9_HELAN</name>
<evidence type="ECO:0000313" key="4">
    <source>
        <dbReference type="EMBL" id="OTG00183.1"/>
    </source>
</evidence>
<dbReference type="Gramene" id="mRNA:HanXRQr2_Chr13g0568001">
    <property type="protein sequence ID" value="mRNA:HanXRQr2_Chr13g0568001"/>
    <property type="gene ID" value="HanXRQr2_Chr13g0568001"/>
</dbReference>
<dbReference type="AlphaFoldDB" id="A0A251SNT9"/>
<reference evidence="3 5" key="1">
    <citation type="journal article" date="2017" name="Nature">
        <title>The sunflower genome provides insights into oil metabolism, flowering and Asterid evolution.</title>
        <authorList>
            <person name="Badouin H."/>
            <person name="Gouzy J."/>
            <person name="Grassa C.J."/>
            <person name="Murat F."/>
            <person name="Staton S.E."/>
            <person name="Cottret L."/>
            <person name="Lelandais-Briere C."/>
            <person name="Owens G.L."/>
            <person name="Carrere S."/>
            <person name="Mayjonade B."/>
            <person name="Legrand L."/>
            <person name="Gill N."/>
            <person name="Kane N.C."/>
            <person name="Bowers J.E."/>
            <person name="Hubner S."/>
            <person name="Bellec A."/>
            <person name="Berard A."/>
            <person name="Berges H."/>
            <person name="Blanchet N."/>
            <person name="Boniface M.C."/>
            <person name="Brunel D."/>
            <person name="Catrice O."/>
            <person name="Chaidir N."/>
            <person name="Claudel C."/>
            <person name="Donnadieu C."/>
            <person name="Faraut T."/>
            <person name="Fievet G."/>
            <person name="Helmstetter N."/>
            <person name="King M."/>
            <person name="Knapp S.J."/>
            <person name="Lai Z."/>
            <person name="Le Paslier M.C."/>
            <person name="Lippi Y."/>
            <person name="Lorenzon L."/>
            <person name="Mandel J.R."/>
            <person name="Marage G."/>
            <person name="Marchand G."/>
            <person name="Marquand E."/>
            <person name="Bret-Mestries E."/>
            <person name="Morien E."/>
            <person name="Nambeesan S."/>
            <person name="Nguyen T."/>
            <person name="Pegot-Espagnet P."/>
            <person name="Pouilly N."/>
            <person name="Raftis F."/>
            <person name="Sallet E."/>
            <person name="Schiex T."/>
            <person name="Thomas J."/>
            <person name="Vandecasteele C."/>
            <person name="Vares D."/>
            <person name="Vear F."/>
            <person name="Vautrin S."/>
            <person name="Crespi M."/>
            <person name="Mangin B."/>
            <person name="Burke J.M."/>
            <person name="Salse J."/>
            <person name="Munos S."/>
            <person name="Vincourt P."/>
            <person name="Rieseberg L.H."/>
            <person name="Langlade N.B."/>
        </authorList>
    </citation>
    <scope>NUCLEOTIDE SEQUENCE [LARGE SCALE GENOMIC DNA]</scope>
    <source>
        <strain evidence="5">cv. SF193</strain>
        <tissue evidence="3">Leaves</tissue>
    </source>
</reference>
<proteinExistence type="predicted"/>
<dbReference type="EMBL" id="CM007902">
    <property type="protein sequence ID" value="OTG00183.1"/>
    <property type="molecule type" value="Genomic_DNA"/>
</dbReference>
<evidence type="ECO:0000256" key="1">
    <source>
        <dbReference type="SAM" id="MobiDB-lite"/>
    </source>
</evidence>
<evidence type="ECO:0000313" key="3">
    <source>
        <dbReference type="EMBL" id="KAF5771702.1"/>
    </source>
</evidence>
<protein>
    <submittedName>
        <fullName evidence="4">Uncharacterized protein</fullName>
    </submittedName>
</protein>
<feature type="chain" id="PRO_5041125165" evidence="2">
    <location>
        <begin position="17"/>
        <end position="75"/>
    </location>
</feature>
<dbReference type="Proteomes" id="UP000215914">
    <property type="component" value="Chromosome 13"/>
</dbReference>
<dbReference type="EMBL" id="MNCJ02000328">
    <property type="protein sequence ID" value="KAF5771702.1"/>
    <property type="molecule type" value="Genomic_DNA"/>
</dbReference>
<keyword evidence="2" id="KW-0732">Signal</keyword>
<organism evidence="4 5">
    <name type="scientific">Helianthus annuus</name>
    <name type="common">Common sunflower</name>
    <dbReference type="NCBI Taxonomy" id="4232"/>
    <lineage>
        <taxon>Eukaryota</taxon>
        <taxon>Viridiplantae</taxon>
        <taxon>Streptophyta</taxon>
        <taxon>Embryophyta</taxon>
        <taxon>Tracheophyta</taxon>
        <taxon>Spermatophyta</taxon>
        <taxon>Magnoliopsida</taxon>
        <taxon>eudicotyledons</taxon>
        <taxon>Gunneridae</taxon>
        <taxon>Pentapetalae</taxon>
        <taxon>asterids</taxon>
        <taxon>campanulids</taxon>
        <taxon>Asterales</taxon>
        <taxon>Asteraceae</taxon>
        <taxon>Asteroideae</taxon>
        <taxon>Heliantheae alliance</taxon>
        <taxon>Heliantheae</taxon>
        <taxon>Helianthus</taxon>
    </lineage>
</organism>
<reference evidence="4" key="2">
    <citation type="submission" date="2017-02" db="EMBL/GenBank/DDBJ databases">
        <title>Sunflower complete genome.</title>
        <authorList>
            <person name="Langlade N."/>
            <person name="Munos S."/>
        </authorList>
    </citation>
    <scope>NUCLEOTIDE SEQUENCE [LARGE SCALE GENOMIC DNA]</scope>
    <source>
        <tissue evidence="4">Leaves</tissue>
    </source>
</reference>
<feature type="region of interest" description="Disordered" evidence="1">
    <location>
        <begin position="18"/>
        <end position="41"/>
    </location>
</feature>
<gene>
    <name evidence="4" type="ORF">HannXRQ_Chr13g0388151</name>
    <name evidence="3" type="ORF">HanXRQr2_Chr13g0568001</name>
</gene>
<feature type="signal peptide" evidence="2">
    <location>
        <begin position="1"/>
        <end position="16"/>
    </location>
</feature>
<reference evidence="3" key="3">
    <citation type="submission" date="2020-06" db="EMBL/GenBank/DDBJ databases">
        <title>Helianthus annuus Genome sequencing and assembly Release 2.</title>
        <authorList>
            <person name="Gouzy J."/>
            <person name="Langlade N."/>
            <person name="Munos S."/>
        </authorList>
    </citation>
    <scope>NUCLEOTIDE SEQUENCE</scope>
    <source>
        <tissue evidence="3">Leaves</tissue>
    </source>
</reference>
<accession>A0A251SNT9</accession>
<sequence length="75" mass="7937">METTTFLVLFWTLALANTSPSANHGTPEETASLPETTGDKARNIRDVAGTRILAEVVTASFLIGLPVNPSGEFSC</sequence>
<dbReference type="InParanoid" id="A0A251SNT9"/>